<dbReference type="AlphaFoldDB" id="A0A9P7REC3"/>
<organism evidence="1 2">
    <name type="scientific">Colletotrichum scovillei</name>
    <dbReference type="NCBI Taxonomy" id="1209932"/>
    <lineage>
        <taxon>Eukaryota</taxon>
        <taxon>Fungi</taxon>
        <taxon>Dikarya</taxon>
        <taxon>Ascomycota</taxon>
        <taxon>Pezizomycotina</taxon>
        <taxon>Sordariomycetes</taxon>
        <taxon>Hypocreomycetidae</taxon>
        <taxon>Glomerellales</taxon>
        <taxon>Glomerellaceae</taxon>
        <taxon>Colletotrichum</taxon>
        <taxon>Colletotrichum acutatum species complex</taxon>
    </lineage>
</organism>
<sequence>MAPKLSIELCTILSSQAVVEFVPMAPIMYSLMFAFECKELWSNRSLRHKCDRAACSPHAKMGYGIFILLILIVIKPNAYPSQHAECLSFLVTLKYVWKWWICLLLSSPFQL</sequence>
<proteinExistence type="predicted"/>
<reference evidence="1" key="1">
    <citation type="submission" date="2021-05" db="EMBL/GenBank/DDBJ databases">
        <title>Comparative genomics of three Colletotrichum scovillei strains and genetic complementation revealed genes involved fungal growth and virulence on chili pepper.</title>
        <authorList>
            <person name="Hsieh D.-K."/>
            <person name="Chuang S.-C."/>
            <person name="Chen C.-Y."/>
            <person name="Chao Y.-T."/>
            <person name="Lu M.-Y.J."/>
            <person name="Lee M.-H."/>
            <person name="Shih M.-C."/>
        </authorList>
    </citation>
    <scope>NUCLEOTIDE SEQUENCE</scope>
    <source>
        <strain evidence="1">Coll-153</strain>
    </source>
</reference>
<gene>
    <name evidence="1" type="ORF">JMJ77_006950</name>
</gene>
<keyword evidence="2" id="KW-1185">Reference proteome</keyword>
<comment type="caution">
    <text evidence="1">The sequence shown here is derived from an EMBL/GenBank/DDBJ whole genome shotgun (WGS) entry which is preliminary data.</text>
</comment>
<dbReference type="EMBL" id="JAESDN010000002">
    <property type="protein sequence ID" value="KAG7054466.1"/>
    <property type="molecule type" value="Genomic_DNA"/>
</dbReference>
<name>A0A9P7REC3_9PEZI</name>
<accession>A0A9P7REC3</accession>
<dbReference type="Proteomes" id="UP000699042">
    <property type="component" value="Unassembled WGS sequence"/>
</dbReference>
<evidence type="ECO:0000313" key="1">
    <source>
        <dbReference type="EMBL" id="KAG7054466.1"/>
    </source>
</evidence>
<protein>
    <submittedName>
        <fullName evidence="1">Uncharacterized protein</fullName>
    </submittedName>
</protein>
<evidence type="ECO:0000313" key="2">
    <source>
        <dbReference type="Proteomes" id="UP000699042"/>
    </source>
</evidence>